<feature type="domain" description="Major facilitator superfamily (MFS) profile" evidence="8">
    <location>
        <begin position="114"/>
        <end position="599"/>
    </location>
</feature>
<feature type="transmembrane region" description="Helical" evidence="7">
    <location>
        <begin position="464"/>
        <end position="492"/>
    </location>
</feature>
<comment type="caution">
    <text evidence="9">The sequence shown here is derived from an EMBL/GenBank/DDBJ whole genome shotgun (WGS) entry which is preliminary data.</text>
</comment>
<feature type="transmembrane region" description="Helical" evidence="7">
    <location>
        <begin position="236"/>
        <end position="259"/>
    </location>
</feature>
<feature type="transmembrane region" description="Helical" evidence="7">
    <location>
        <begin position="575"/>
        <end position="594"/>
    </location>
</feature>
<dbReference type="InterPro" id="IPR020846">
    <property type="entry name" value="MFS_dom"/>
</dbReference>
<dbReference type="PANTHER" id="PTHR23501">
    <property type="entry name" value="MAJOR FACILITATOR SUPERFAMILY"/>
    <property type="match status" value="1"/>
</dbReference>
<dbReference type="PROSITE" id="PS50850">
    <property type="entry name" value="MFS"/>
    <property type="match status" value="1"/>
</dbReference>
<evidence type="ECO:0000313" key="10">
    <source>
        <dbReference type="Proteomes" id="UP001213681"/>
    </source>
</evidence>
<dbReference type="SUPFAM" id="SSF103473">
    <property type="entry name" value="MFS general substrate transporter"/>
    <property type="match status" value="1"/>
</dbReference>
<feature type="region of interest" description="Disordered" evidence="6">
    <location>
        <begin position="64"/>
        <end position="104"/>
    </location>
</feature>
<gene>
    <name evidence="9" type="ORF">N7458_002083</name>
</gene>
<evidence type="ECO:0000259" key="8">
    <source>
        <dbReference type="PROSITE" id="PS50850"/>
    </source>
</evidence>
<feature type="transmembrane region" description="Helical" evidence="7">
    <location>
        <begin position="178"/>
        <end position="198"/>
    </location>
</feature>
<keyword evidence="10" id="KW-1185">Reference proteome</keyword>
<comment type="subcellular location">
    <subcellularLocation>
        <location evidence="1">Endomembrane system</location>
        <topology evidence="1">Multi-pass membrane protein</topology>
    </subcellularLocation>
</comment>
<dbReference type="PANTHER" id="PTHR23501:SF191">
    <property type="entry name" value="VACUOLAR BASIC AMINO ACID TRANSPORTER 4"/>
    <property type="match status" value="1"/>
</dbReference>
<reference evidence="9" key="2">
    <citation type="journal article" date="2023" name="IMA Fungus">
        <title>Comparative genomic study of the Penicillium genus elucidates a diverse pangenome and 15 lateral gene transfer events.</title>
        <authorList>
            <person name="Petersen C."/>
            <person name="Sorensen T."/>
            <person name="Nielsen M.R."/>
            <person name="Sondergaard T.E."/>
            <person name="Sorensen J.L."/>
            <person name="Fitzpatrick D.A."/>
            <person name="Frisvad J.C."/>
            <person name="Nielsen K.L."/>
        </authorList>
    </citation>
    <scope>NUCLEOTIDE SEQUENCE</scope>
    <source>
        <strain evidence="9">IBT 16125</strain>
    </source>
</reference>
<evidence type="ECO:0000256" key="1">
    <source>
        <dbReference type="ARBA" id="ARBA00004127"/>
    </source>
</evidence>
<evidence type="ECO:0000256" key="5">
    <source>
        <dbReference type="ARBA" id="ARBA00023136"/>
    </source>
</evidence>
<organism evidence="9 10">
    <name type="scientific">Penicillium daleae</name>
    <dbReference type="NCBI Taxonomy" id="63821"/>
    <lineage>
        <taxon>Eukaryota</taxon>
        <taxon>Fungi</taxon>
        <taxon>Dikarya</taxon>
        <taxon>Ascomycota</taxon>
        <taxon>Pezizomycotina</taxon>
        <taxon>Eurotiomycetes</taxon>
        <taxon>Eurotiomycetidae</taxon>
        <taxon>Eurotiales</taxon>
        <taxon>Aspergillaceae</taxon>
        <taxon>Penicillium</taxon>
    </lineage>
</organism>
<feature type="transmembrane region" description="Helical" evidence="7">
    <location>
        <begin position="148"/>
        <end position="166"/>
    </location>
</feature>
<feature type="transmembrane region" description="Helical" evidence="7">
    <location>
        <begin position="377"/>
        <end position="399"/>
    </location>
</feature>
<keyword evidence="5 7" id="KW-0472">Membrane</keyword>
<evidence type="ECO:0000256" key="2">
    <source>
        <dbReference type="ARBA" id="ARBA00022448"/>
    </source>
</evidence>
<dbReference type="Gene3D" id="1.20.1250.20">
    <property type="entry name" value="MFS general substrate transporter like domains"/>
    <property type="match status" value="1"/>
</dbReference>
<proteinExistence type="predicted"/>
<feature type="transmembrane region" description="Helical" evidence="7">
    <location>
        <begin position="504"/>
        <end position="522"/>
    </location>
</feature>
<dbReference type="GO" id="GO:0000329">
    <property type="term" value="C:fungal-type vacuole membrane"/>
    <property type="evidence" value="ECO:0007669"/>
    <property type="project" value="TreeGrafter"/>
</dbReference>
<sequence>MAVQRFWQSTDDWTKPSPALRTAVSALDPPRLQPELQLRFPPSSQHVIWRTRFSLFGQLTTTVVPGAMSTDEPPRAPVSEETPLLRDAHPAQADRPNGQEPLTEERPTRELILILGSIWLGVFLAALDTTIVATLSAPISSSFNSFSLLSWLATSYLISNAACQPLSGRLTDIYSRRWGLVFSNVFFALGNLICGLAQTQWAIILGRVVAGVGGGGLTAISTFVTSDLIPLRKRGVWQGIGNICYGAGMGLGGVFGGWINDTLGWRWAFLIQIPFLVVSCVLVIFLVNIPVKDADKARIKRVDFFGAITLVLTLVTLLLGLNTGGNQVPWSHPIVLVSLSLSAVFLGIFIYVEAYIATEPVIPVRLLLDRTVASACLTNWFTTMAVFGLLFYLPVYFQVQGLSATAAGARLIPQAIGTSIGSLGSGFIMRGTGRYKILNYAVMTLQVLSAGLICTLKLDTPVWLPFVYFFLGGVAYGSMLTITLVALISAVDHQHHAVVTSASYAFRSTGSTIGITVASAVFQNTVKTGLWSRFGEREHAAEIISRLRDRLDEIRKLPEDWIPGVLDSYMGSLRAVFVTLLGLTILGAAVSMAMREHKLHNNLSRR</sequence>
<evidence type="ECO:0000256" key="7">
    <source>
        <dbReference type="SAM" id="Phobius"/>
    </source>
</evidence>
<dbReference type="InterPro" id="IPR011701">
    <property type="entry name" value="MFS"/>
</dbReference>
<dbReference type="AlphaFoldDB" id="A0AAD6CC42"/>
<keyword evidence="2" id="KW-0813">Transport</keyword>
<accession>A0AAD6CC42</accession>
<feature type="transmembrane region" description="Helical" evidence="7">
    <location>
        <begin position="265"/>
        <end position="290"/>
    </location>
</feature>
<keyword evidence="4 7" id="KW-1133">Transmembrane helix</keyword>
<dbReference type="GO" id="GO:0012505">
    <property type="term" value="C:endomembrane system"/>
    <property type="evidence" value="ECO:0007669"/>
    <property type="project" value="UniProtKB-SubCell"/>
</dbReference>
<evidence type="ECO:0000313" key="9">
    <source>
        <dbReference type="EMBL" id="KAJ5460531.1"/>
    </source>
</evidence>
<evidence type="ECO:0000256" key="6">
    <source>
        <dbReference type="SAM" id="MobiDB-lite"/>
    </source>
</evidence>
<dbReference type="GeneID" id="81595709"/>
<reference evidence="9" key="1">
    <citation type="submission" date="2022-12" db="EMBL/GenBank/DDBJ databases">
        <authorList>
            <person name="Petersen C."/>
        </authorList>
    </citation>
    <scope>NUCLEOTIDE SEQUENCE</scope>
    <source>
        <strain evidence="9">IBT 16125</strain>
    </source>
</reference>
<evidence type="ECO:0000256" key="4">
    <source>
        <dbReference type="ARBA" id="ARBA00022989"/>
    </source>
</evidence>
<feature type="transmembrane region" description="Helical" evidence="7">
    <location>
        <begin position="333"/>
        <end position="356"/>
    </location>
</feature>
<dbReference type="Pfam" id="PF07690">
    <property type="entry name" value="MFS_1"/>
    <property type="match status" value="1"/>
</dbReference>
<evidence type="ECO:0000256" key="3">
    <source>
        <dbReference type="ARBA" id="ARBA00022692"/>
    </source>
</evidence>
<dbReference type="Proteomes" id="UP001213681">
    <property type="component" value="Unassembled WGS sequence"/>
</dbReference>
<dbReference type="GO" id="GO:0015174">
    <property type="term" value="F:basic amino acid transmembrane transporter activity"/>
    <property type="evidence" value="ECO:0007669"/>
    <property type="project" value="TreeGrafter"/>
</dbReference>
<feature type="transmembrane region" description="Helical" evidence="7">
    <location>
        <begin position="204"/>
        <end position="224"/>
    </location>
</feature>
<feature type="transmembrane region" description="Helical" evidence="7">
    <location>
        <begin position="302"/>
        <end position="321"/>
    </location>
</feature>
<dbReference type="RefSeq" id="XP_056769573.1">
    <property type="nucleotide sequence ID" value="XM_056905466.1"/>
</dbReference>
<keyword evidence="3 7" id="KW-0812">Transmembrane</keyword>
<feature type="transmembrane region" description="Helical" evidence="7">
    <location>
        <begin position="111"/>
        <end position="136"/>
    </location>
</feature>
<feature type="transmembrane region" description="Helical" evidence="7">
    <location>
        <begin position="411"/>
        <end position="430"/>
    </location>
</feature>
<protein>
    <recommendedName>
        <fullName evidence="8">Major facilitator superfamily (MFS) profile domain-containing protein</fullName>
    </recommendedName>
</protein>
<dbReference type="InterPro" id="IPR036259">
    <property type="entry name" value="MFS_trans_sf"/>
</dbReference>
<name>A0AAD6CC42_9EURO</name>
<feature type="transmembrane region" description="Helical" evidence="7">
    <location>
        <begin position="437"/>
        <end position="458"/>
    </location>
</feature>
<dbReference type="EMBL" id="JAPVEA010000002">
    <property type="protein sequence ID" value="KAJ5460531.1"/>
    <property type="molecule type" value="Genomic_DNA"/>
</dbReference>